<evidence type="ECO:0000313" key="1">
    <source>
        <dbReference type="EMBL" id="KAJ8629736.1"/>
    </source>
</evidence>
<organism evidence="1 2">
    <name type="scientific">Persea americana</name>
    <name type="common">Avocado</name>
    <dbReference type="NCBI Taxonomy" id="3435"/>
    <lineage>
        <taxon>Eukaryota</taxon>
        <taxon>Viridiplantae</taxon>
        <taxon>Streptophyta</taxon>
        <taxon>Embryophyta</taxon>
        <taxon>Tracheophyta</taxon>
        <taxon>Spermatophyta</taxon>
        <taxon>Magnoliopsida</taxon>
        <taxon>Magnoliidae</taxon>
        <taxon>Laurales</taxon>
        <taxon>Lauraceae</taxon>
        <taxon>Persea</taxon>
    </lineage>
</organism>
<keyword evidence="2" id="KW-1185">Reference proteome</keyword>
<name>A0ACC2L962_PERAE</name>
<proteinExistence type="predicted"/>
<comment type="caution">
    <text evidence="1">The sequence shown here is derived from an EMBL/GenBank/DDBJ whole genome shotgun (WGS) entry which is preliminary data.</text>
</comment>
<accession>A0ACC2L962</accession>
<sequence length="84" mass="9601">MLSFCLPYLAFLHPPHFVKVTALMAQGTGDVLKPCKLATVVIQLNNRHASFFLKIQEIRLIEPFSILLPSFLRHVERSQTTYFG</sequence>
<evidence type="ECO:0000313" key="2">
    <source>
        <dbReference type="Proteomes" id="UP001234297"/>
    </source>
</evidence>
<protein>
    <submittedName>
        <fullName evidence="1">Uncharacterized protein</fullName>
    </submittedName>
</protein>
<reference evidence="1 2" key="1">
    <citation type="journal article" date="2022" name="Hortic Res">
        <title>A haplotype resolved chromosomal level avocado genome allows analysis of novel avocado genes.</title>
        <authorList>
            <person name="Nath O."/>
            <person name="Fletcher S.J."/>
            <person name="Hayward A."/>
            <person name="Shaw L.M."/>
            <person name="Masouleh A.K."/>
            <person name="Furtado A."/>
            <person name="Henry R.J."/>
            <person name="Mitter N."/>
        </authorList>
    </citation>
    <scope>NUCLEOTIDE SEQUENCE [LARGE SCALE GENOMIC DNA]</scope>
    <source>
        <strain evidence="2">cv. Hass</strain>
    </source>
</reference>
<dbReference type="EMBL" id="CM056815">
    <property type="protein sequence ID" value="KAJ8629736.1"/>
    <property type="molecule type" value="Genomic_DNA"/>
</dbReference>
<gene>
    <name evidence="1" type="ORF">MRB53_023059</name>
</gene>
<dbReference type="Proteomes" id="UP001234297">
    <property type="component" value="Chromosome 7"/>
</dbReference>